<evidence type="ECO:0000256" key="8">
    <source>
        <dbReference type="ARBA" id="ARBA00023136"/>
    </source>
</evidence>
<protein>
    <submittedName>
        <fullName evidence="12">Cholera toxin secretion protein epsF</fullName>
    </submittedName>
</protein>
<keyword evidence="7 10" id="KW-1133">Transmembrane helix</keyword>
<dbReference type="Pfam" id="PF00482">
    <property type="entry name" value="T2SSF"/>
    <property type="match status" value="2"/>
</dbReference>
<accession>A0A378T777</accession>
<dbReference type="Proteomes" id="UP000254437">
    <property type="component" value="Unassembled WGS sequence"/>
</dbReference>
<dbReference type="PANTHER" id="PTHR30012">
    <property type="entry name" value="GENERAL SECRETION PATHWAY PROTEIN"/>
    <property type="match status" value="1"/>
</dbReference>
<dbReference type="FunFam" id="1.20.81.30:FF:000001">
    <property type="entry name" value="Type II secretion system protein F"/>
    <property type="match status" value="2"/>
</dbReference>
<evidence type="ECO:0000256" key="3">
    <source>
        <dbReference type="ARBA" id="ARBA00022448"/>
    </source>
</evidence>
<dbReference type="RefSeq" id="WP_115005831.1">
    <property type="nucleotide sequence ID" value="NZ_UGQU01000001.1"/>
</dbReference>
<evidence type="ECO:0000256" key="6">
    <source>
        <dbReference type="ARBA" id="ARBA00022692"/>
    </source>
</evidence>
<evidence type="ECO:0000256" key="2">
    <source>
        <dbReference type="ARBA" id="ARBA00005745"/>
    </source>
</evidence>
<feature type="transmembrane region" description="Helical" evidence="10">
    <location>
        <begin position="380"/>
        <end position="399"/>
    </location>
</feature>
<sequence>MAKVATEQLIDFKYSGTNRRGQNVKGEMTSKSIELARAQLRKQGIIVQDIRQKPKPLFSGKKAIKALDIAIFVRQLATMMKAGVPLTQSFEIVADSLENPSMKELVLKIKADIEAGSNFATALRKHPKYFDDLFCSLVESGEQSGALETMLERVATYKEKSELLKAKIKKAMKYPIAVIVVAIIVTAILLIKVVPVFADLFAGFGAELPAFTQLVVKMSDFLVAYYIPMFLILGAIIIGFSQAKTHSKKFRDFLDRLTLKLPIFGDIAYKAIVARFCRTLSTTFAAGVPLIDALDSTAGATNNVVFYNATQRIKEDVATGQQLQFAIRTTNLFPSMVIQMVGIGEEAGSLEEMLDNVATYYENEVDNAVDGLTSLMEPMIMAFLGIVIGGLVVAMYLPIFQMGQVVG</sequence>
<dbReference type="PROSITE" id="PS00874">
    <property type="entry name" value="T2SP_F"/>
    <property type="match status" value="1"/>
</dbReference>
<keyword evidence="4" id="KW-1003">Cell membrane</keyword>
<evidence type="ECO:0000256" key="4">
    <source>
        <dbReference type="ARBA" id="ARBA00022475"/>
    </source>
</evidence>
<dbReference type="STRING" id="477.A9309_11775"/>
<feature type="transmembrane region" description="Helical" evidence="10">
    <location>
        <begin position="174"/>
        <end position="202"/>
    </location>
</feature>
<dbReference type="Gene3D" id="1.20.81.30">
    <property type="entry name" value="Type II secretion system (T2SS), domain F"/>
    <property type="match status" value="2"/>
</dbReference>
<reference evidence="12 13" key="1">
    <citation type="submission" date="2018-06" db="EMBL/GenBank/DDBJ databases">
        <authorList>
            <consortium name="Pathogen Informatics"/>
            <person name="Doyle S."/>
        </authorList>
    </citation>
    <scope>NUCLEOTIDE SEQUENCE [LARGE SCALE GENOMIC DNA]</scope>
    <source>
        <strain evidence="12 13">NCTC10359</strain>
    </source>
</reference>
<proteinExistence type="inferred from homology"/>
<dbReference type="GO" id="GO:0015628">
    <property type="term" value="P:protein secretion by the type II secretion system"/>
    <property type="evidence" value="ECO:0007669"/>
    <property type="project" value="TreeGrafter"/>
</dbReference>
<dbReference type="InterPro" id="IPR003004">
    <property type="entry name" value="GspF/PilC"/>
</dbReference>
<evidence type="ECO:0000256" key="10">
    <source>
        <dbReference type="SAM" id="Phobius"/>
    </source>
</evidence>
<feature type="domain" description="Type II secretion system protein GspF" evidence="11">
    <location>
        <begin position="72"/>
        <end position="195"/>
    </location>
</feature>
<dbReference type="InterPro" id="IPR001992">
    <property type="entry name" value="T2SS_GspF/T4SS_PilC_CS"/>
</dbReference>
<keyword evidence="5" id="KW-0997">Cell inner membrane</keyword>
<feature type="domain" description="Type II secretion system protein GspF" evidence="11">
    <location>
        <begin position="276"/>
        <end position="398"/>
    </location>
</feature>
<evidence type="ECO:0000256" key="1">
    <source>
        <dbReference type="ARBA" id="ARBA00004429"/>
    </source>
</evidence>
<evidence type="ECO:0000256" key="9">
    <source>
        <dbReference type="RuleBase" id="RU003923"/>
    </source>
</evidence>
<dbReference type="EMBL" id="UGQU01000001">
    <property type="protein sequence ID" value="STZ56254.1"/>
    <property type="molecule type" value="Genomic_DNA"/>
</dbReference>
<dbReference type="GO" id="GO:0005886">
    <property type="term" value="C:plasma membrane"/>
    <property type="evidence" value="ECO:0007669"/>
    <property type="project" value="UniProtKB-SubCell"/>
</dbReference>
<keyword evidence="6 9" id="KW-0812">Transmembrane</keyword>
<comment type="similarity">
    <text evidence="2 9">Belongs to the GSP F family.</text>
</comment>
<feature type="transmembrane region" description="Helical" evidence="10">
    <location>
        <begin position="222"/>
        <end position="241"/>
    </location>
</feature>
<evidence type="ECO:0000259" key="11">
    <source>
        <dbReference type="Pfam" id="PF00482"/>
    </source>
</evidence>
<evidence type="ECO:0000256" key="5">
    <source>
        <dbReference type="ARBA" id="ARBA00022519"/>
    </source>
</evidence>
<keyword evidence="8 10" id="KW-0472">Membrane</keyword>
<dbReference type="PRINTS" id="PR00812">
    <property type="entry name" value="BCTERIALGSPF"/>
</dbReference>
<dbReference type="AlphaFoldDB" id="A0A378T777"/>
<evidence type="ECO:0000256" key="7">
    <source>
        <dbReference type="ARBA" id="ARBA00022989"/>
    </source>
</evidence>
<evidence type="ECO:0000313" key="13">
    <source>
        <dbReference type="Proteomes" id="UP000254437"/>
    </source>
</evidence>
<name>A0A378T777_MORLA</name>
<keyword evidence="3 9" id="KW-0813">Transport</keyword>
<gene>
    <name evidence="12" type="primary">epsF</name>
    <name evidence="12" type="ORF">NCTC10359_00859</name>
</gene>
<dbReference type="PANTHER" id="PTHR30012:SF7">
    <property type="entry name" value="PROTEIN TRANSPORT PROTEIN HOFC HOMOLOG"/>
    <property type="match status" value="1"/>
</dbReference>
<comment type="subcellular location">
    <subcellularLocation>
        <location evidence="1 9">Cell inner membrane</location>
        <topology evidence="1 9">Multi-pass membrane protein</topology>
    </subcellularLocation>
</comment>
<dbReference type="InterPro" id="IPR042094">
    <property type="entry name" value="T2SS_GspF_sf"/>
</dbReference>
<organism evidence="12 13">
    <name type="scientific">Moraxella lacunata</name>
    <dbReference type="NCBI Taxonomy" id="477"/>
    <lineage>
        <taxon>Bacteria</taxon>
        <taxon>Pseudomonadati</taxon>
        <taxon>Pseudomonadota</taxon>
        <taxon>Gammaproteobacteria</taxon>
        <taxon>Moraxellales</taxon>
        <taxon>Moraxellaceae</taxon>
        <taxon>Moraxella</taxon>
    </lineage>
</organism>
<evidence type="ECO:0000313" key="12">
    <source>
        <dbReference type="EMBL" id="STZ56254.1"/>
    </source>
</evidence>
<dbReference type="InterPro" id="IPR018076">
    <property type="entry name" value="T2SS_GspF_dom"/>
</dbReference>